<keyword evidence="2" id="KW-1185">Reference proteome</keyword>
<dbReference type="AlphaFoldDB" id="A0A9P6IL47"/>
<proteinExistence type="predicted"/>
<name>A0A9P6IL47_9FUNG</name>
<sequence>MDIDENPQMNIERLGQRLLTADNRRKEWLQLKTRLALLYDDAVARIPVDDDKDENVRRSKEQFDKHLAPVEEEIKKADEHSKILQEPWGTWQSTLHERCDFKSVSIDSTKSPSIYPEEPDRSDVIPVELNKKYTSLTRVFDYKRIPVTSLETIAKTRSPRYAVPLKAIKKFETFCPNYLTEDLFDDLAWKYMNLALETADQNEKYDLLFRDSRSLDASANVSIQHPLSGLNLLAYTMLIHKFILNRTMMHIMPIQRSLEITNETMILFYKISILSNLAPAPINLALVIQS</sequence>
<evidence type="ECO:0000313" key="2">
    <source>
        <dbReference type="Proteomes" id="UP000749646"/>
    </source>
</evidence>
<dbReference type="EMBL" id="JAAAHW010009954">
    <property type="protein sequence ID" value="KAF9933536.1"/>
    <property type="molecule type" value="Genomic_DNA"/>
</dbReference>
<organism evidence="1 2">
    <name type="scientific">Modicella reniformis</name>
    <dbReference type="NCBI Taxonomy" id="1440133"/>
    <lineage>
        <taxon>Eukaryota</taxon>
        <taxon>Fungi</taxon>
        <taxon>Fungi incertae sedis</taxon>
        <taxon>Mucoromycota</taxon>
        <taxon>Mortierellomycotina</taxon>
        <taxon>Mortierellomycetes</taxon>
        <taxon>Mortierellales</taxon>
        <taxon>Mortierellaceae</taxon>
        <taxon>Modicella</taxon>
    </lineage>
</organism>
<dbReference type="Proteomes" id="UP000749646">
    <property type="component" value="Unassembled WGS sequence"/>
</dbReference>
<dbReference type="OrthoDB" id="2369857at2759"/>
<evidence type="ECO:0000313" key="1">
    <source>
        <dbReference type="EMBL" id="KAF9933536.1"/>
    </source>
</evidence>
<accession>A0A9P6IL47</accession>
<gene>
    <name evidence="1" type="ORF">BGZ65_004080</name>
</gene>
<protein>
    <submittedName>
        <fullName evidence="1">Uncharacterized protein</fullName>
    </submittedName>
</protein>
<reference evidence="1" key="1">
    <citation type="journal article" date="2020" name="Fungal Divers.">
        <title>Resolving the Mortierellaceae phylogeny through synthesis of multi-gene phylogenetics and phylogenomics.</title>
        <authorList>
            <person name="Vandepol N."/>
            <person name="Liber J."/>
            <person name="Desiro A."/>
            <person name="Na H."/>
            <person name="Kennedy M."/>
            <person name="Barry K."/>
            <person name="Grigoriev I.V."/>
            <person name="Miller A.N."/>
            <person name="O'Donnell K."/>
            <person name="Stajich J.E."/>
            <person name="Bonito G."/>
        </authorList>
    </citation>
    <scope>NUCLEOTIDE SEQUENCE</scope>
    <source>
        <strain evidence="1">MES-2147</strain>
    </source>
</reference>
<comment type="caution">
    <text evidence="1">The sequence shown here is derived from an EMBL/GenBank/DDBJ whole genome shotgun (WGS) entry which is preliminary data.</text>
</comment>